<dbReference type="EMBL" id="FMMM01000078">
    <property type="protein sequence ID" value="SCQ24415.1"/>
    <property type="molecule type" value="Genomic_DNA"/>
</dbReference>
<protein>
    <submittedName>
        <fullName evidence="1">Uncharacterized protein</fullName>
    </submittedName>
</protein>
<name>A0A1D3UWE4_TANFO</name>
<dbReference type="OrthoDB" id="1098376at2"/>
<dbReference type="Proteomes" id="UP000182057">
    <property type="component" value="Unassembled WGS sequence"/>
</dbReference>
<proteinExistence type="predicted"/>
<dbReference type="RefSeq" id="WP_074450247.1">
    <property type="nucleotide sequence ID" value="NZ_FMMM01000078.1"/>
</dbReference>
<gene>
    <name evidence="1" type="ORF">TFUB20_02491</name>
</gene>
<evidence type="ECO:0000313" key="1">
    <source>
        <dbReference type="EMBL" id="SCQ24415.1"/>
    </source>
</evidence>
<accession>A0A1D3UWE4</accession>
<reference evidence="1 2" key="1">
    <citation type="submission" date="2016-09" db="EMBL/GenBank/DDBJ databases">
        <authorList>
            <person name="Capua I."/>
            <person name="De Benedictis P."/>
            <person name="Joannis T."/>
            <person name="Lombin L.H."/>
            <person name="Cattoli G."/>
        </authorList>
    </citation>
    <scope>NUCLEOTIDE SEQUENCE [LARGE SCALE GENOMIC DNA]</scope>
    <source>
        <strain evidence="1 2">UB20</strain>
    </source>
</reference>
<sequence length="218" mass="24975">MKQIYGIIVFLLLSATAGMAQNDSISIRFISLNRDLTLLNRLNNIQYTGFMCTDTLAHGKQFLLYTEEYENGEKVHPDSTDLECKEQRIPMEVNGKTIEYLYDPCRYRTFLPGDSVFRVALAGKLEADTFRLLMDYPTICLTKKLRGNADYSLRTISCDDDESMKLPVNKLTPVFAYTPPYDTGKGMASYCILDAGNARERYATFGIKHYYIIYLIIR</sequence>
<dbReference type="AlphaFoldDB" id="A0A1D3UWE4"/>
<evidence type="ECO:0000313" key="2">
    <source>
        <dbReference type="Proteomes" id="UP000182057"/>
    </source>
</evidence>
<organism evidence="1 2">
    <name type="scientific">Tannerella forsythia</name>
    <name type="common">Bacteroides forsythus</name>
    <dbReference type="NCBI Taxonomy" id="28112"/>
    <lineage>
        <taxon>Bacteria</taxon>
        <taxon>Pseudomonadati</taxon>
        <taxon>Bacteroidota</taxon>
        <taxon>Bacteroidia</taxon>
        <taxon>Bacteroidales</taxon>
        <taxon>Tannerellaceae</taxon>
        <taxon>Tannerella</taxon>
    </lineage>
</organism>